<dbReference type="EMBL" id="QKZQ01000006">
    <property type="protein sequence ID" value="PZX45529.1"/>
    <property type="molecule type" value="Genomic_DNA"/>
</dbReference>
<dbReference type="GO" id="GO:0005829">
    <property type="term" value="C:cytosol"/>
    <property type="evidence" value="ECO:0007669"/>
    <property type="project" value="TreeGrafter"/>
</dbReference>
<dbReference type="PROSITE" id="PS01079">
    <property type="entry name" value="MOCF_BIOSYNTHESIS_2"/>
    <property type="match status" value="1"/>
</dbReference>
<dbReference type="SUPFAM" id="SSF53218">
    <property type="entry name" value="Molybdenum cofactor biosynthesis proteins"/>
    <property type="match status" value="1"/>
</dbReference>
<keyword evidence="6" id="KW-0500">Molybdenum</keyword>
<proteinExistence type="inferred from homology"/>
<dbReference type="InterPro" id="IPR005110">
    <property type="entry name" value="MoeA_linker/N"/>
</dbReference>
<dbReference type="UniPathway" id="UPA00344"/>
<sequence length="422" mass="43420">MTLHQPLHHPDPAACGCDSAAGLVPVDQAIARGLALVSRLQVVEMLPLGAATGRVLAQDIAAPVALPLFDNAAMDGYALRLSDLTGQGPWCLPVAGRICAGGAPAALPKGAALRILTGAPVPLGADAVIAQENVTRLGDMISISARPQGGQHIRRCGEDLALGAPLLPAGRILGAKEAAALAGAGVGHVPVIRRLRVAILCSGSELVEPGTPLALGQIWDANHAMLAAALDQRWITRIAFPACADNPEALCDALARASAQADVILTTGGVSVGDEDHMARVIRRLGGRIEVMNLAMKPGKPLSIGQVNGALWLGLPGNPVAAFVTWHSVGQVLAGHVAGLAETGPVKRLAALGASLRHKPGRCEYRPARILGHDARGVLQVICLEGAGSHRIGQLAQADALVLIPSDEEEMTRGDLVEVLPL</sequence>
<dbReference type="InterPro" id="IPR036135">
    <property type="entry name" value="MoeA_linker/N_sf"/>
</dbReference>
<evidence type="ECO:0000313" key="8">
    <source>
        <dbReference type="EMBL" id="PZX45529.1"/>
    </source>
</evidence>
<dbReference type="SUPFAM" id="SSF63867">
    <property type="entry name" value="MoeA C-terminal domain-like"/>
    <property type="match status" value="1"/>
</dbReference>
<dbReference type="SUPFAM" id="SSF63882">
    <property type="entry name" value="MoeA N-terminal region -like"/>
    <property type="match status" value="1"/>
</dbReference>
<dbReference type="InterPro" id="IPR036425">
    <property type="entry name" value="MoaB/Mog-like_dom_sf"/>
</dbReference>
<dbReference type="InterPro" id="IPR036688">
    <property type="entry name" value="MoeA_C_domain_IV_sf"/>
</dbReference>
<organism evidence="8 9">
    <name type="scientific">Roseinatronobacter thiooxidans</name>
    <dbReference type="NCBI Taxonomy" id="121821"/>
    <lineage>
        <taxon>Bacteria</taxon>
        <taxon>Pseudomonadati</taxon>
        <taxon>Pseudomonadota</taxon>
        <taxon>Alphaproteobacteria</taxon>
        <taxon>Rhodobacterales</taxon>
        <taxon>Paracoccaceae</taxon>
        <taxon>Roseinatronobacter</taxon>
    </lineage>
</organism>
<evidence type="ECO:0000256" key="4">
    <source>
        <dbReference type="ARBA" id="ARBA00023150"/>
    </source>
</evidence>
<keyword evidence="6" id="KW-0479">Metal-binding</keyword>
<dbReference type="Gene3D" id="3.40.980.10">
    <property type="entry name" value="MoaB/Mog-like domain"/>
    <property type="match status" value="1"/>
</dbReference>
<dbReference type="GO" id="GO:0006777">
    <property type="term" value="P:Mo-molybdopterin cofactor biosynthetic process"/>
    <property type="evidence" value="ECO:0007669"/>
    <property type="project" value="UniProtKB-UniRule"/>
</dbReference>
<name>A0A2W7QVC6_9RHOB</name>
<dbReference type="Gene3D" id="2.170.190.11">
    <property type="entry name" value="Molybdopterin biosynthesis moea protein, domain 3"/>
    <property type="match status" value="1"/>
</dbReference>
<keyword evidence="4 6" id="KW-0501">Molybdenum cofactor biosynthesis</keyword>
<evidence type="ECO:0000313" key="9">
    <source>
        <dbReference type="Proteomes" id="UP000249364"/>
    </source>
</evidence>
<evidence type="ECO:0000256" key="3">
    <source>
        <dbReference type="ARBA" id="ARBA00010763"/>
    </source>
</evidence>
<keyword evidence="9" id="KW-1185">Reference proteome</keyword>
<evidence type="ECO:0000256" key="5">
    <source>
        <dbReference type="ARBA" id="ARBA00047317"/>
    </source>
</evidence>
<comment type="function">
    <text evidence="1 6">Catalyzes the insertion of molybdate into adenylated molybdopterin with the concomitant release of AMP.</text>
</comment>
<dbReference type="GO" id="GO:0046872">
    <property type="term" value="F:metal ion binding"/>
    <property type="evidence" value="ECO:0007669"/>
    <property type="project" value="UniProtKB-UniRule"/>
</dbReference>
<dbReference type="STRING" id="121821.GCA_001870675_00964"/>
<reference evidence="8 9" key="1">
    <citation type="submission" date="2018-06" db="EMBL/GenBank/DDBJ databases">
        <title>Genomic Encyclopedia of Archaeal and Bacterial Type Strains, Phase II (KMG-II): from individual species to whole genera.</title>
        <authorList>
            <person name="Goeker M."/>
        </authorList>
    </citation>
    <scope>NUCLEOTIDE SEQUENCE [LARGE SCALE GENOMIC DNA]</scope>
    <source>
        <strain evidence="8 9">DSM 13087</strain>
    </source>
</reference>
<evidence type="ECO:0000259" key="7">
    <source>
        <dbReference type="SMART" id="SM00852"/>
    </source>
</evidence>
<comment type="caution">
    <text evidence="8">The sequence shown here is derived from an EMBL/GenBank/DDBJ whole genome shotgun (WGS) entry which is preliminary data.</text>
</comment>
<keyword evidence="6 8" id="KW-0808">Transferase</keyword>
<comment type="similarity">
    <text evidence="3 6">Belongs to the MoeA family.</text>
</comment>
<feature type="domain" description="MoaB/Mog" evidence="7">
    <location>
        <begin position="198"/>
        <end position="336"/>
    </location>
</feature>
<dbReference type="SMART" id="SM00852">
    <property type="entry name" value="MoCF_biosynth"/>
    <property type="match status" value="1"/>
</dbReference>
<dbReference type="AlphaFoldDB" id="A0A2W7QVC6"/>
<dbReference type="EC" id="2.10.1.1" evidence="6"/>
<comment type="cofactor">
    <cofactor evidence="6">
        <name>Mg(2+)</name>
        <dbReference type="ChEBI" id="CHEBI:18420"/>
    </cofactor>
</comment>
<dbReference type="GO" id="GO:0061599">
    <property type="term" value="F:molybdopterin molybdotransferase activity"/>
    <property type="evidence" value="ECO:0007669"/>
    <property type="project" value="UniProtKB-UniRule"/>
</dbReference>
<dbReference type="PANTHER" id="PTHR10192:SF5">
    <property type="entry name" value="GEPHYRIN"/>
    <property type="match status" value="1"/>
</dbReference>
<evidence type="ECO:0000256" key="6">
    <source>
        <dbReference type="RuleBase" id="RU365090"/>
    </source>
</evidence>
<dbReference type="InterPro" id="IPR001453">
    <property type="entry name" value="MoaB/Mog_dom"/>
</dbReference>
<dbReference type="InterPro" id="IPR038987">
    <property type="entry name" value="MoeA-like"/>
</dbReference>
<dbReference type="Pfam" id="PF03454">
    <property type="entry name" value="MoeA_C"/>
    <property type="match status" value="1"/>
</dbReference>
<dbReference type="NCBIfam" id="NF045515">
    <property type="entry name" value="Glp_gephyrin"/>
    <property type="match status" value="1"/>
</dbReference>
<dbReference type="RefSeq" id="WP_071469772.1">
    <property type="nucleotide sequence ID" value="NZ_MEHT01000018.1"/>
</dbReference>
<evidence type="ECO:0000256" key="1">
    <source>
        <dbReference type="ARBA" id="ARBA00002901"/>
    </source>
</evidence>
<dbReference type="Pfam" id="PF00994">
    <property type="entry name" value="MoCF_biosynth"/>
    <property type="match status" value="1"/>
</dbReference>
<dbReference type="Gene3D" id="2.40.340.10">
    <property type="entry name" value="MoeA, C-terminal, domain IV"/>
    <property type="match status" value="1"/>
</dbReference>
<comment type="pathway">
    <text evidence="2 6">Cofactor biosynthesis; molybdopterin biosynthesis.</text>
</comment>
<dbReference type="NCBIfam" id="TIGR00177">
    <property type="entry name" value="molyb_syn"/>
    <property type="match status" value="1"/>
</dbReference>
<dbReference type="Pfam" id="PF03453">
    <property type="entry name" value="MoeA_N"/>
    <property type="match status" value="1"/>
</dbReference>
<comment type="catalytic activity">
    <reaction evidence="5">
        <text>adenylyl-molybdopterin + molybdate = Mo-molybdopterin + AMP + H(+)</text>
        <dbReference type="Rhea" id="RHEA:35047"/>
        <dbReference type="ChEBI" id="CHEBI:15378"/>
        <dbReference type="ChEBI" id="CHEBI:36264"/>
        <dbReference type="ChEBI" id="CHEBI:62727"/>
        <dbReference type="ChEBI" id="CHEBI:71302"/>
        <dbReference type="ChEBI" id="CHEBI:456215"/>
        <dbReference type="EC" id="2.10.1.1"/>
    </reaction>
</comment>
<dbReference type="Proteomes" id="UP000249364">
    <property type="component" value="Unassembled WGS sequence"/>
</dbReference>
<gene>
    <name evidence="8" type="ORF">LY56_01553</name>
</gene>
<dbReference type="Gene3D" id="3.90.105.10">
    <property type="entry name" value="Molybdopterin biosynthesis moea protein, domain 2"/>
    <property type="match status" value="1"/>
</dbReference>
<dbReference type="InterPro" id="IPR005111">
    <property type="entry name" value="MoeA_C_domain_IV"/>
</dbReference>
<evidence type="ECO:0000256" key="2">
    <source>
        <dbReference type="ARBA" id="ARBA00005046"/>
    </source>
</evidence>
<dbReference type="PANTHER" id="PTHR10192">
    <property type="entry name" value="MOLYBDOPTERIN BIOSYNTHESIS PROTEIN"/>
    <property type="match status" value="1"/>
</dbReference>
<keyword evidence="6" id="KW-0460">Magnesium</keyword>
<dbReference type="CDD" id="cd00887">
    <property type="entry name" value="MoeA"/>
    <property type="match status" value="1"/>
</dbReference>
<accession>A0A2W7QVC6</accession>
<dbReference type="InterPro" id="IPR008284">
    <property type="entry name" value="MoCF_biosynth_CS"/>
</dbReference>
<protein>
    <recommendedName>
        <fullName evidence="6">Molybdopterin molybdenumtransferase</fullName>
        <ecNumber evidence="6">2.10.1.1</ecNumber>
    </recommendedName>
</protein>